<dbReference type="EMBL" id="CP003154">
    <property type="protein sequence ID" value="AFL75952.1"/>
    <property type="molecule type" value="Genomic_DNA"/>
</dbReference>
<dbReference type="InterPro" id="IPR000182">
    <property type="entry name" value="GNAT_dom"/>
</dbReference>
<dbReference type="SUPFAM" id="SSF55729">
    <property type="entry name" value="Acyl-CoA N-acyltransferases (Nat)"/>
    <property type="match status" value="1"/>
</dbReference>
<dbReference type="KEGG" id="tvi:Thivi_4132"/>
<dbReference type="InterPro" id="IPR016181">
    <property type="entry name" value="Acyl_CoA_acyltransferase"/>
</dbReference>
<dbReference type="OrthoDB" id="5763584at2"/>
<feature type="domain" description="N-acetyltransferase" evidence="1">
    <location>
        <begin position="50"/>
        <end position="203"/>
    </location>
</feature>
<dbReference type="Proteomes" id="UP000006062">
    <property type="component" value="Chromosome"/>
</dbReference>
<gene>
    <name evidence="2" type="ordered locus">Thivi_4132</name>
</gene>
<proteinExistence type="predicted"/>
<dbReference type="Pfam" id="PF00583">
    <property type="entry name" value="Acetyltransf_1"/>
    <property type="match status" value="1"/>
</dbReference>
<organism evidence="2 3">
    <name type="scientific">Thiocystis violascens (strain ATCC 17096 / DSM 198 / 6111)</name>
    <name type="common">Chromatium violascens</name>
    <dbReference type="NCBI Taxonomy" id="765911"/>
    <lineage>
        <taxon>Bacteria</taxon>
        <taxon>Pseudomonadati</taxon>
        <taxon>Pseudomonadota</taxon>
        <taxon>Gammaproteobacteria</taxon>
        <taxon>Chromatiales</taxon>
        <taxon>Chromatiaceae</taxon>
        <taxon>Thiocystis</taxon>
    </lineage>
</organism>
<dbReference type="Gene3D" id="3.40.630.30">
    <property type="match status" value="1"/>
</dbReference>
<dbReference type="STRING" id="765911.Thivi_4132"/>
<evidence type="ECO:0000313" key="3">
    <source>
        <dbReference type="Proteomes" id="UP000006062"/>
    </source>
</evidence>
<keyword evidence="3" id="KW-1185">Reference proteome</keyword>
<evidence type="ECO:0000313" key="2">
    <source>
        <dbReference type="EMBL" id="AFL75952.1"/>
    </source>
</evidence>
<keyword evidence="2" id="KW-0808">Transferase</keyword>
<sequence length="325" mass="37051">MRDQPDHALQARLDQALQALPPATIRLQPVAAENADDCRLWRACELCIYLDYRSETPPDPRDLSDADILDWSRRGLAADESLGDPADMPWYRPYWLQASGRRIGILALALQASDWDRTALGIASLYLLPGERRQGHATRLFANLDRIARDLGLLGLQLDVDWVWQPAVRCYLRNGFSVRHWKRDLRLERRCAEPGYEVRFAADRAEYRREGDAAPIILARHGGDWLEWQTHPQPDVDLLHPSATLALWLAVAGWPLIRGPETWAERSRWCDVGMPEGLAQRITVLEAYTRHCGFPVRAPRIPGLVYPNWDSFQVQDPTPAARSQT</sequence>
<accession>I3YG34</accession>
<reference evidence="2 3" key="1">
    <citation type="submission" date="2012-06" db="EMBL/GenBank/DDBJ databases">
        <title>Complete sequence of Thiocystis violascens DSM 198.</title>
        <authorList>
            <consortium name="US DOE Joint Genome Institute"/>
            <person name="Lucas S."/>
            <person name="Han J."/>
            <person name="Lapidus A."/>
            <person name="Cheng J.-F."/>
            <person name="Goodwin L."/>
            <person name="Pitluck S."/>
            <person name="Peters L."/>
            <person name="Ovchinnikova G."/>
            <person name="Teshima H."/>
            <person name="Detter J.C."/>
            <person name="Han C."/>
            <person name="Tapia R."/>
            <person name="Land M."/>
            <person name="Hauser L."/>
            <person name="Kyrpides N."/>
            <person name="Ivanova N."/>
            <person name="Pagani I."/>
            <person name="Vogl K."/>
            <person name="Liu Z."/>
            <person name="Frigaard N.-U."/>
            <person name="Bryant D."/>
            <person name="Woyke T."/>
        </authorList>
    </citation>
    <scope>NUCLEOTIDE SEQUENCE [LARGE SCALE GENOMIC DNA]</scope>
    <source>
        <strain evidence="3">ATCC 17096 / DSM 198 / 6111</strain>
    </source>
</reference>
<evidence type="ECO:0000259" key="1">
    <source>
        <dbReference type="PROSITE" id="PS51186"/>
    </source>
</evidence>
<dbReference type="GO" id="GO:0016747">
    <property type="term" value="F:acyltransferase activity, transferring groups other than amino-acyl groups"/>
    <property type="evidence" value="ECO:0007669"/>
    <property type="project" value="InterPro"/>
</dbReference>
<dbReference type="HOGENOM" id="CLU_905854_0_0_6"/>
<dbReference type="RefSeq" id="WP_014780337.1">
    <property type="nucleotide sequence ID" value="NC_018012.1"/>
</dbReference>
<name>I3YG34_THIV6</name>
<dbReference type="eggNOG" id="COG0456">
    <property type="taxonomic scope" value="Bacteria"/>
</dbReference>
<dbReference type="AlphaFoldDB" id="I3YG34"/>
<protein>
    <submittedName>
        <fullName evidence="2">Acetyltransferase (GNAT) family protein</fullName>
    </submittedName>
</protein>
<dbReference type="PROSITE" id="PS51186">
    <property type="entry name" value="GNAT"/>
    <property type="match status" value="1"/>
</dbReference>